<keyword evidence="2" id="KW-1185">Reference proteome</keyword>
<feature type="non-terminal residue" evidence="1">
    <location>
        <position position="44"/>
    </location>
</feature>
<proteinExistence type="predicted"/>
<sequence>MDVVGRACGDVDRVGRNDAGRKAVLIYSCLPIHYAKDFGGDSGS</sequence>
<evidence type="ECO:0000313" key="1">
    <source>
        <dbReference type="EMBL" id="CAG8710397.1"/>
    </source>
</evidence>
<gene>
    <name evidence="1" type="ORF">ACOLOM_LOCUS10641</name>
</gene>
<comment type="caution">
    <text evidence="1">The sequence shown here is derived from an EMBL/GenBank/DDBJ whole genome shotgun (WGS) entry which is preliminary data.</text>
</comment>
<organism evidence="1 2">
    <name type="scientific">Acaulospora colombiana</name>
    <dbReference type="NCBI Taxonomy" id="27376"/>
    <lineage>
        <taxon>Eukaryota</taxon>
        <taxon>Fungi</taxon>
        <taxon>Fungi incertae sedis</taxon>
        <taxon>Mucoromycota</taxon>
        <taxon>Glomeromycotina</taxon>
        <taxon>Glomeromycetes</taxon>
        <taxon>Diversisporales</taxon>
        <taxon>Acaulosporaceae</taxon>
        <taxon>Acaulospora</taxon>
    </lineage>
</organism>
<accession>A0ACA9PK84</accession>
<dbReference type="EMBL" id="CAJVPT010035120">
    <property type="protein sequence ID" value="CAG8710397.1"/>
    <property type="molecule type" value="Genomic_DNA"/>
</dbReference>
<evidence type="ECO:0000313" key="2">
    <source>
        <dbReference type="Proteomes" id="UP000789525"/>
    </source>
</evidence>
<name>A0ACA9PK84_9GLOM</name>
<dbReference type="Proteomes" id="UP000789525">
    <property type="component" value="Unassembled WGS sequence"/>
</dbReference>
<reference evidence="1" key="1">
    <citation type="submission" date="2021-06" db="EMBL/GenBank/DDBJ databases">
        <authorList>
            <person name="Kallberg Y."/>
            <person name="Tangrot J."/>
            <person name="Rosling A."/>
        </authorList>
    </citation>
    <scope>NUCLEOTIDE SEQUENCE</scope>
    <source>
        <strain evidence="1">CL356</strain>
    </source>
</reference>
<protein>
    <submittedName>
        <fullName evidence="1">9746_t:CDS:1</fullName>
    </submittedName>
</protein>